<organism evidence="2 3">
    <name type="scientific">Planotetraspora thailandica</name>
    <dbReference type="NCBI Taxonomy" id="487172"/>
    <lineage>
        <taxon>Bacteria</taxon>
        <taxon>Bacillati</taxon>
        <taxon>Actinomycetota</taxon>
        <taxon>Actinomycetes</taxon>
        <taxon>Streptosporangiales</taxon>
        <taxon>Streptosporangiaceae</taxon>
        <taxon>Planotetraspora</taxon>
    </lineage>
</organism>
<keyword evidence="3" id="KW-1185">Reference proteome</keyword>
<dbReference type="Gene3D" id="3.10.450.50">
    <property type="match status" value="1"/>
</dbReference>
<gene>
    <name evidence="2" type="ORF">Pth03_10760</name>
</gene>
<evidence type="ECO:0000259" key="1">
    <source>
        <dbReference type="Pfam" id="PF13577"/>
    </source>
</evidence>
<proteinExistence type="predicted"/>
<feature type="domain" description="SnoaL-like" evidence="1">
    <location>
        <begin position="2"/>
        <end position="148"/>
    </location>
</feature>
<sequence>MSDERKVQEVLARYVRATDRRDGKAQGALFTDEAVVQIYVKRGPDSYEPFGEPLVGGAGVEYAVTNFMAPHPEGGSSHHTTSDHIIEVDGDSAHMNAQFVVFEVRTTARPADGWPAGVFGAQGTVRPIESGYYDTDLRQIDGEWKIVKHDVLLDMPIAVPGA</sequence>
<dbReference type="Pfam" id="PF13577">
    <property type="entry name" value="SnoaL_4"/>
    <property type="match status" value="1"/>
</dbReference>
<dbReference type="EMBL" id="BOOR01000007">
    <property type="protein sequence ID" value="GII52687.1"/>
    <property type="molecule type" value="Genomic_DNA"/>
</dbReference>
<dbReference type="Proteomes" id="UP000605992">
    <property type="component" value="Unassembled WGS sequence"/>
</dbReference>
<dbReference type="InterPro" id="IPR037401">
    <property type="entry name" value="SnoaL-like"/>
</dbReference>
<accession>A0A8J3XS18</accession>
<dbReference type="InterPro" id="IPR032710">
    <property type="entry name" value="NTF2-like_dom_sf"/>
</dbReference>
<dbReference type="SUPFAM" id="SSF54427">
    <property type="entry name" value="NTF2-like"/>
    <property type="match status" value="1"/>
</dbReference>
<dbReference type="RefSeq" id="WP_203942987.1">
    <property type="nucleotide sequence ID" value="NZ_BOOR01000007.1"/>
</dbReference>
<protein>
    <recommendedName>
        <fullName evidence="1">SnoaL-like domain-containing protein</fullName>
    </recommendedName>
</protein>
<reference evidence="2" key="1">
    <citation type="submission" date="2021-01" db="EMBL/GenBank/DDBJ databases">
        <title>Whole genome shotgun sequence of Planotetraspora thailandica NBRC 104271.</title>
        <authorList>
            <person name="Komaki H."/>
            <person name="Tamura T."/>
        </authorList>
    </citation>
    <scope>NUCLEOTIDE SEQUENCE</scope>
    <source>
        <strain evidence="2">NBRC 104271</strain>
    </source>
</reference>
<evidence type="ECO:0000313" key="2">
    <source>
        <dbReference type="EMBL" id="GII52687.1"/>
    </source>
</evidence>
<name>A0A8J3XS18_9ACTN</name>
<comment type="caution">
    <text evidence="2">The sequence shown here is derived from an EMBL/GenBank/DDBJ whole genome shotgun (WGS) entry which is preliminary data.</text>
</comment>
<evidence type="ECO:0000313" key="3">
    <source>
        <dbReference type="Proteomes" id="UP000605992"/>
    </source>
</evidence>
<dbReference type="AlphaFoldDB" id="A0A8J3XS18"/>